<dbReference type="GO" id="GO:0016020">
    <property type="term" value="C:membrane"/>
    <property type="evidence" value="ECO:0007669"/>
    <property type="project" value="TreeGrafter"/>
</dbReference>
<keyword evidence="3" id="KW-1185">Reference proteome</keyword>
<organism evidence="2 3">
    <name type="scientific">Hibiscus syriacus</name>
    <name type="common">Rose of Sharon</name>
    <dbReference type="NCBI Taxonomy" id="106335"/>
    <lineage>
        <taxon>Eukaryota</taxon>
        <taxon>Viridiplantae</taxon>
        <taxon>Streptophyta</taxon>
        <taxon>Embryophyta</taxon>
        <taxon>Tracheophyta</taxon>
        <taxon>Spermatophyta</taxon>
        <taxon>Magnoliopsida</taxon>
        <taxon>eudicotyledons</taxon>
        <taxon>Gunneridae</taxon>
        <taxon>Pentapetalae</taxon>
        <taxon>rosids</taxon>
        <taxon>malvids</taxon>
        <taxon>Malvales</taxon>
        <taxon>Malvaceae</taxon>
        <taxon>Malvoideae</taxon>
        <taxon>Hibiscus</taxon>
    </lineage>
</organism>
<accession>A0A6A2Y3Z0</accession>
<dbReference type="EMBL" id="VEPZ02001589">
    <property type="protein sequence ID" value="KAE8667009.1"/>
    <property type="molecule type" value="Genomic_DNA"/>
</dbReference>
<gene>
    <name evidence="2" type="ORF">F3Y22_tig00112471pilonHSYRG00154</name>
</gene>
<sequence length="404" mass="45704">MCQCLVRVDPLLLEIRNYDGETSMFVAAQHGKKGAFLCLNSYCQSPEEGYSYCRREGGENVLHCAISGDYFDLAFQIIYLYQDLVNYENDNGISALHLLASAQPPSEAVAISVVSASLSIVVKSSFRQSASYGQSKESKERMMRNSYPAITKHALVAPAKAAGSSRYANETGRSRDSSRNTNKGGDAVDNLEAPNVAPGAERHLMEEILFCTCTGDKRRYGDGHQFVLPNYVELDRIFGLSTRSRKEKRRKPKKRRKERRPLIAAKSGITEMVDEILQRFPVAIHETNSEKKNIVLLAVENRQPHVYKLLLNKNIMKDSIFRAVDRNGNSAMHLAAMLGDHRPWLIPGAALQMQWEIKWYEHYMPAHFFATRTTRPQGHIHRDTQTPRCQGWQMANLLRKTIIG</sequence>
<dbReference type="Proteomes" id="UP000436088">
    <property type="component" value="Unassembled WGS sequence"/>
</dbReference>
<name>A0A6A2Y3Z0_HIBSY</name>
<dbReference type="PANTHER" id="PTHR24177:SF103">
    <property type="entry name" value="PGG DOMAIN-CONTAINING PROTEIN"/>
    <property type="match status" value="1"/>
</dbReference>
<evidence type="ECO:0000256" key="1">
    <source>
        <dbReference type="SAM" id="MobiDB-lite"/>
    </source>
</evidence>
<dbReference type="AlphaFoldDB" id="A0A6A2Y3Z0"/>
<evidence type="ECO:0000313" key="3">
    <source>
        <dbReference type="Proteomes" id="UP000436088"/>
    </source>
</evidence>
<comment type="caution">
    <text evidence="2">The sequence shown here is derived from an EMBL/GenBank/DDBJ whole genome shotgun (WGS) entry which is preliminary data.</text>
</comment>
<dbReference type="Gene3D" id="1.25.40.20">
    <property type="entry name" value="Ankyrin repeat-containing domain"/>
    <property type="match status" value="2"/>
</dbReference>
<dbReference type="InterPro" id="IPR002110">
    <property type="entry name" value="Ankyrin_rpt"/>
</dbReference>
<dbReference type="InterPro" id="IPR036770">
    <property type="entry name" value="Ankyrin_rpt-contain_sf"/>
</dbReference>
<feature type="region of interest" description="Disordered" evidence="1">
    <location>
        <begin position="161"/>
        <end position="195"/>
    </location>
</feature>
<dbReference type="PANTHER" id="PTHR24177">
    <property type="entry name" value="CASKIN"/>
    <property type="match status" value="1"/>
</dbReference>
<dbReference type="Pfam" id="PF12796">
    <property type="entry name" value="Ank_2"/>
    <property type="match status" value="1"/>
</dbReference>
<dbReference type="SUPFAM" id="SSF48403">
    <property type="entry name" value="Ankyrin repeat"/>
    <property type="match status" value="2"/>
</dbReference>
<protein>
    <submittedName>
        <fullName evidence="2">Ankyrin repeat-containing protein</fullName>
    </submittedName>
</protein>
<reference evidence="2" key="1">
    <citation type="submission" date="2019-09" db="EMBL/GenBank/DDBJ databases">
        <title>Draft genome information of white flower Hibiscus syriacus.</title>
        <authorList>
            <person name="Kim Y.-M."/>
        </authorList>
    </citation>
    <scope>NUCLEOTIDE SEQUENCE [LARGE SCALE GENOMIC DNA]</scope>
    <source>
        <strain evidence="2">YM2019G1</strain>
    </source>
</reference>
<proteinExistence type="predicted"/>
<evidence type="ECO:0000313" key="2">
    <source>
        <dbReference type="EMBL" id="KAE8667009.1"/>
    </source>
</evidence>